<dbReference type="EMBL" id="MVGT01001330">
    <property type="protein sequence ID" value="OVA12939.1"/>
    <property type="molecule type" value="Genomic_DNA"/>
</dbReference>
<comment type="caution">
    <text evidence="2">The sequence shown here is derived from an EMBL/GenBank/DDBJ whole genome shotgun (WGS) entry which is preliminary data.</text>
</comment>
<proteinExistence type="predicted"/>
<keyword evidence="3" id="KW-1185">Reference proteome</keyword>
<gene>
    <name evidence="2" type="ORF">BVC80_117g22</name>
</gene>
<dbReference type="OMA" id="FRWVANL"/>
<dbReference type="AlphaFoldDB" id="A0A200QR48"/>
<dbReference type="STRING" id="56857.A0A200QR48"/>
<protein>
    <submittedName>
        <fullName evidence="2">Calcium-transporting P-type ATPase</fullName>
    </submittedName>
</protein>
<name>A0A200QR48_MACCD</name>
<evidence type="ECO:0000313" key="2">
    <source>
        <dbReference type="EMBL" id="OVA12939.1"/>
    </source>
</evidence>
<dbReference type="Gene3D" id="1.20.5.170">
    <property type="match status" value="1"/>
</dbReference>
<dbReference type="InParanoid" id="A0A200QR48"/>
<evidence type="ECO:0000259" key="1">
    <source>
        <dbReference type="Pfam" id="PF12515"/>
    </source>
</evidence>
<reference evidence="2 3" key="1">
    <citation type="journal article" date="2017" name="Mol. Plant">
        <title>The Genome of Medicinal Plant Macleaya cordata Provides New Insights into Benzylisoquinoline Alkaloids Metabolism.</title>
        <authorList>
            <person name="Liu X."/>
            <person name="Liu Y."/>
            <person name="Huang P."/>
            <person name="Ma Y."/>
            <person name="Qing Z."/>
            <person name="Tang Q."/>
            <person name="Cao H."/>
            <person name="Cheng P."/>
            <person name="Zheng Y."/>
            <person name="Yuan Z."/>
            <person name="Zhou Y."/>
            <person name="Liu J."/>
            <person name="Tang Z."/>
            <person name="Zhuo Y."/>
            <person name="Zhang Y."/>
            <person name="Yu L."/>
            <person name="Huang J."/>
            <person name="Yang P."/>
            <person name="Peng Q."/>
            <person name="Zhang J."/>
            <person name="Jiang W."/>
            <person name="Zhang Z."/>
            <person name="Lin K."/>
            <person name="Ro D.K."/>
            <person name="Chen X."/>
            <person name="Xiong X."/>
            <person name="Shang Y."/>
            <person name="Huang S."/>
            <person name="Zeng J."/>
        </authorList>
    </citation>
    <scope>NUCLEOTIDE SEQUENCE [LARGE SCALE GENOMIC DNA]</scope>
    <source>
        <strain evidence="3">cv. BLH2017</strain>
        <tissue evidence="2">Root</tissue>
    </source>
</reference>
<dbReference type="Pfam" id="PF12515">
    <property type="entry name" value="CaATP_NAI"/>
    <property type="match status" value="1"/>
</dbReference>
<feature type="domain" description="Calcium-transporting P-type ATPase N-terminal autoinhibitory" evidence="1">
    <location>
        <begin position="5"/>
        <end position="49"/>
    </location>
</feature>
<dbReference type="GO" id="GO:0005516">
    <property type="term" value="F:calmodulin binding"/>
    <property type="evidence" value="ECO:0007669"/>
    <property type="project" value="InterPro"/>
</dbReference>
<sequence>MEKYLRENFEVEHKNPSQEALRRWRAAVRIVKNPRRRFRMVADLAKRNEAHQKKLKIQVLIP</sequence>
<organism evidence="2 3">
    <name type="scientific">Macleaya cordata</name>
    <name type="common">Five-seeded plume-poppy</name>
    <name type="synonym">Bocconia cordata</name>
    <dbReference type="NCBI Taxonomy" id="56857"/>
    <lineage>
        <taxon>Eukaryota</taxon>
        <taxon>Viridiplantae</taxon>
        <taxon>Streptophyta</taxon>
        <taxon>Embryophyta</taxon>
        <taxon>Tracheophyta</taxon>
        <taxon>Spermatophyta</taxon>
        <taxon>Magnoliopsida</taxon>
        <taxon>Ranunculales</taxon>
        <taxon>Papaveraceae</taxon>
        <taxon>Papaveroideae</taxon>
        <taxon>Macleaya</taxon>
    </lineage>
</organism>
<dbReference type="InterPro" id="IPR024750">
    <property type="entry name" value="Ca_ATPase_N_dom"/>
</dbReference>
<evidence type="ECO:0000313" key="3">
    <source>
        <dbReference type="Proteomes" id="UP000195402"/>
    </source>
</evidence>
<accession>A0A200QR48</accession>
<dbReference type="Proteomes" id="UP000195402">
    <property type="component" value="Unassembled WGS sequence"/>
</dbReference>
<dbReference type="OrthoDB" id="116380at2759"/>